<evidence type="ECO:0000313" key="2">
    <source>
        <dbReference type="EMBL" id="VDN64948.1"/>
    </source>
</evidence>
<dbReference type="AlphaFoldDB" id="A0A653B8E2"/>
<reference evidence="2" key="1">
    <citation type="submission" date="2018-11" db="EMBL/GenBank/DDBJ databases">
        <authorList>
            <consortium name="Genoscope - CEA"/>
            <person name="William W."/>
        </authorList>
    </citation>
    <scope>NUCLEOTIDE SEQUENCE [LARGE SCALE GENOMIC DNA]</scope>
    <source>
        <strain evidence="2">T9AD</strain>
    </source>
</reference>
<proteinExistence type="predicted"/>
<dbReference type="InterPro" id="IPR008490">
    <property type="entry name" value="Transposase_InsH_N"/>
</dbReference>
<evidence type="ECO:0000259" key="1">
    <source>
        <dbReference type="Pfam" id="PF05598"/>
    </source>
</evidence>
<feature type="domain" description="Transposase InsH N-terminal" evidence="1">
    <location>
        <begin position="4"/>
        <end position="44"/>
    </location>
</feature>
<organism evidence="2">
    <name type="scientific">Ectopseudomonas oleovorans</name>
    <name type="common">Pseudomonas oleovorans</name>
    <dbReference type="NCBI Taxonomy" id="301"/>
    <lineage>
        <taxon>Bacteria</taxon>
        <taxon>Pseudomonadati</taxon>
        <taxon>Pseudomonadota</taxon>
        <taxon>Gammaproteobacteria</taxon>
        <taxon>Pseudomonadales</taxon>
        <taxon>Pseudomonadaceae</taxon>
        <taxon>Ectopseudomonas</taxon>
    </lineage>
</organism>
<name>A0A653B8E2_ECTOL</name>
<dbReference type="Pfam" id="PF05598">
    <property type="entry name" value="DUF772"/>
    <property type="match status" value="1"/>
</dbReference>
<gene>
    <name evidence="2" type="ORF">POT9AD_3973</name>
</gene>
<protein>
    <submittedName>
        <fullName evidence="2">Transposase</fullName>
    </submittedName>
</protein>
<accession>A0A653B8E2</accession>
<dbReference type="EMBL" id="LR130779">
    <property type="protein sequence ID" value="VDN64948.1"/>
    <property type="molecule type" value="Genomic_DNA"/>
</dbReference>
<sequence>MGLVVSWKNLIALIDSHYPEEKGIRPAYPLMAMLSVHLIQNWARCLYCRQDLLKESSDWSSV</sequence>